<feature type="region of interest" description="Disordered" evidence="1">
    <location>
        <begin position="243"/>
        <end position="276"/>
    </location>
</feature>
<evidence type="ECO:0008006" key="5">
    <source>
        <dbReference type="Google" id="ProtNLM"/>
    </source>
</evidence>
<keyword evidence="4" id="KW-1185">Reference proteome</keyword>
<feature type="transmembrane region" description="Helical" evidence="2">
    <location>
        <begin position="155"/>
        <end position="181"/>
    </location>
</feature>
<evidence type="ECO:0000256" key="2">
    <source>
        <dbReference type="SAM" id="Phobius"/>
    </source>
</evidence>
<sequence length="309" mass="32399">MSGLIPKAQVELRNATKVHPTPSTDSGLATQTSSGELAGGPASRRLTQWTIISEKAGVQATKERLKSYWTTLGVVSALMAALTYPAVTTPMVTKHDTGSGSGDVNDPLFMSYVLLNTCSLILSFMVVIISVVMLAEVDLVVTDDDLEVFIGRYQYLFLSLTGIFGTSIVTIVASIIVSGFFNYNKGTAIASAAICISGTVVVAIVAVWVALWTRARLKVHVDEANAVLLAAISRMRKMVSTATTTATATANQNGGQERTGQAPGQGPQETQKGTGAHTAFFAAATAAAAAGTTSFAEPTEVNPRRKPVL</sequence>
<comment type="caution">
    <text evidence="3">The sequence shown here is derived from an EMBL/GenBank/DDBJ whole genome shotgun (WGS) entry which is preliminary data.</text>
</comment>
<feature type="transmembrane region" description="Helical" evidence="2">
    <location>
        <begin position="107"/>
        <end position="134"/>
    </location>
</feature>
<gene>
    <name evidence="3" type="ORF">VaNZ11_007934</name>
</gene>
<keyword evidence="2" id="KW-0812">Transmembrane</keyword>
<evidence type="ECO:0000256" key="1">
    <source>
        <dbReference type="SAM" id="MobiDB-lite"/>
    </source>
</evidence>
<dbReference type="Proteomes" id="UP001165090">
    <property type="component" value="Unassembled WGS sequence"/>
</dbReference>
<evidence type="ECO:0000313" key="3">
    <source>
        <dbReference type="EMBL" id="GLI64619.1"/>
    </source>
</evidence>
<keyword evidence="2" id="KW-0472">Membrane</keyword>
<dbReference type="EMBL" id="BSDZ01000020">
    <property type="protein sequence ID" value="GLI64619.1"/>
    <property type="molecule type" value="Genomic_DNA"/>
</dbReference>
<protein>
    <recommendedName>
        <fullName evidence="5">PGG domain-containing protein</fullName>
    </recommendedName>
</protein>
<organism evidence="3 4">
    <name type="scientific">Volvox africanus</name>
    <dbReference type="NCBI Taxonomy" id="51714"/>
    <lineage>
        <taxon>Eukaryota</taxon>
        <taxon>Viridiplantae</taxon>
        <taxon>Chlorophyta</taxon>
        <taxon>core chlorophytes</taxon>
        <taxon>Chlorophyceae</taxon>
        <taxon>CS clade</taxon>
        <taxon>Chlamydomonadales</taxon>
        <taxon>Volvocaceae</taxon>
        <taxon>Volvox</taxon>
    </lineage>
</organism>
<feature type="transmembrane region" description="Helical" evidence="2">
    <location>
        <begin position="68"/>
        <end position="87"/>
    </location>
</feature>
<feature type="compositionally biased region" description="Polar residues" evidence="1">
    <location>
        <begin position="21"/>
        <end position="35"/>
    </location>
</feature>
<evidence type="ECO:0000313" key="4">
    <source>
        <dbReference type="Proteomes" id="UP001165090"/>
    </source>
</evidence>
<feature type="transmembrane region" description="Helical" evidence="2">
    <location>
        <begin position="187"/>
        <end position="211"/>
    </location>
</feature>
<feature type="region of interest" description="Disordered" evidence="1">
    <location>
        <begin position="13"/>
        <end position="41"/>
    </location>
</feature>
<keyword evidence="2" id="KW-1133">Transmembrane helix</keyword>
<accession>A0ABQ5S497</accession>
<reference evidence="3 4" key="1">
    <citation type="journal article" date="2023" name="IScience">
        <title>Expanded male sex-determining region conserved during the evolution of homothallism in the green alga Volvox.</title>
        <authorList>
            <person name="Yamamoto K."/>
            <person name="Matsuzaki R."/>
            <person name="Mahakham W."/>
            <person name="Heman W."/>
            <person name="Sekimoto H."/>
            <person name="Kawachi M."/>
            <person name="Minakuchi Y."/>
            <person name="Toyoda A."/>
            <person name="Nozaki H."/>
        </authorList>
    </citation>
    <scope>NUCLEOTIDE SEQUENCE [LARGE SCALE GENOMIC DNA]</scope>
    <source>
        <strain evidence="3 4">NIES-4468</strain>
    </source>
</reference>
<name>A0ABQ5S497_9CHLO</name>
<proteinExistence type="predicted"/>